<evidence type="ECO:0000313" key="4">
    <source>
        <dbReference type="Proteomes" id="UP000238811"/>
    </source>
</evidence>
<dbReference type="CDD" id="cd02901">
    <property type="entry name" value="Macro_Poa1p-like"/>
    <property type="match status" value="1"/>
</dbReference>
<gene>
    <name evidence="3" type="ORF">CJ668_02535</name>
</gene>
<evidence type="ECO:0000259" key="2">
    <source>
        <dbReference type="PROSITE" id="PS51154"/>
    </source>
</evidence>
<feature type="domain" description="Macro" evidence="2">
    <location>
        <begin position="1"/>
        <end position="158"/>
    </location>
</feature>
<dbReference type="SMART" id="SM00506">
    <property type="entry name" value="A1pp"/>
    <property type="match status" value="1"/>
</dbReference>
<evidence type="ECO:0000256" key="1">
    <source>
        <dbReference type="ARBA" id="ARBA00035885"/>
    </source>
</evidence>
<dbReference type="GO" id="GO:0140291">
    <property type="term" value="P:peptidyl-glutamate ADP-deribosylation"/>
    <property type="evidence" value="ECO:0007669"/>
    <property type="project" value="TreeGrafter"/>
</dbReference>
<dbReference type="InterPro" id="IPR002589">
    <property type="entry name" value="Macro_dom"/>
</dbReference>
<dbReference type="Proteomes" id="UP000238811">
    <property type="component" value="Unassembled WGS sequence"/>
</dbReference>
<dbReference type="Pfam" id="PF01661">
    <property type="entry name" value="Macro"/>
    <property type="match status" value="1"/>
</dbReference>
<dbReference type="InterPro" id="IPR043472">
    <property type="entry name" value="Macro_dom-like"/>
</dbReference>
<comment type="caution">
    <text evidence="3">The sequence shown here is derived from an EMBL/GenBank/DDBJ whole genome shotgun (WGS) entry which is preliminary data.</text>
</comment>
<protein>
    <recommendedName>
        <fullName evidence="2">Macro domain-containing protein</fullName>
    </recommendedName>
</protein>
<name>A0A2S9TRD3_9BACT</name>
<dbReference type="AlphaFoldDB" id="A0A2S9TRD3"/>
<dbReference type="PANTHER" id="PTHR12521:SF0">
    <property type="entry name" value="ADP-RIBOSE GLYCOHYDROLASE OARD1"/>
    <property type="match status" value="1"/>
</dbReference>
<dbReference type="InterPro" id="IPR050892">
    <property type="entry name" value="ADP-ribose_metab_enzymes"/>
</dbReference>
<accession>A0A2S9TRD3</accession>
<reference evidence="3 4" key="1">
    <citation type="submission" date="2017-09" db="EMBL/GenBank/DDBJ databases">
        <title>Reassesment of A. cryaerophilus.</title>
        <authorList>
            <person name="Perez-Cataluna A."/>
            <person name="Collado L."/>
            <person name="Salgado O."/>
            <person name="Lefinanco V."/>
            <person name="Figueras M.J."/>
        </authorList>
    </citation>
    <scope>NUCLEOTIDE SEQUENCE [LARGE SCALE GENOMIC DNA]</scope>
    <source>
        <strain evidence="3 4">LMG 10229</strain>
    </source>
</reference>
<organism evidence="3 4">
    <name type="scientific">Aliarcobacter cryaerophilus</name>
    <dbReference type="NCBI Taxonomy" id="28198"/>
    <lineage>
        <taxon>Bacteria</taxon>
        <taxon>Pseudomonadati</taxon>
        <taxon>Campylobacterota</taxon>
        <taxon>Epsilonproteobacteria</taxon>
        <taxon>Campylobacterales</taxon>
        <taxon>Arcobacteraceae</taxon>
        <taxon>Aliarcobacter</taxon>
    </lineage>
</organism>
<proteinExistence type="predicted"/>
<dbReference type="EMBL" id="NXGD01000002">
    <property type="protein sequence ID" value="PRN01364.1"/>
    <property type="molecule type" value="Genomic_DNA"/>
</dbReference>
<dbReference type="Gene3D" id="3.40.220.10">
    <property type="entry name" value="Leucine Aminopeptidase, subunit E, domain 1"/>
    <property type="match status" value="1"/>
</dbReference>
<dbReference type="PANTHER" id="PTHR12521">
    <property type="entry name" value="PROTEIN C6ORF130"/>
    <property type="match status" value="1"/>
</dbReference>
<comment type="catalytic activity">
    <reaction evidence="1">
        <text>an N-(ADP-alpha-D-ribosyl)-thymidine in DNA + H2O = a thymidine in DNA + ADP-D-ribose</text>
        <dbReference type="Rhea" id="RHEA:71655"/>
        <dbReference type="Rhea" id="RHEA-COMP:13556"/>
        <dbReference type="Rhea" id="RHEA-COMP:18051"/>
        <dbReference type="ChEBI" id="CHEBI:15377"/>
        <dbReference type="ChEBI" id="CHEBI:57967"/>
        <dbReference type="ChEBI" id="CHEBI:137386"/>
        <dbReference type="ChEBI" id="CHEBI:191199"/>
    </reaction>
    <physiologicalReaction direction="left-to-right" evidence="1">
        <dbReference type="Rhea" id="RHEA:71656"/>
    </physiologicalReaction>
</comment>
<dbReference type="PROSITE" id="PS51154">
    <property type="entry name" value="MACRO"/>
    <property type="match status" value="1"/>
</dbReference>
<evidence type="ECO:0000313" key="3">
    <source>
        <dbReference type="EMBL" id="PRN01364.1"/>
    </source>
</evidence>
<sequence length="290" mass="34034">MINYIKGNLFTSNSKILVNTVNTVGVMGKGIASDFKRIYPKMFEEYKALCDAKKFDIGELFLYKTQNKWILNFPTKKHWKSPSKLEYIEKGLIELVNKANELKLNDIAMPKLGCGNGGLDWETQVKPLVEKYLKKSPINVSIYDFDKDIIPEHLTKKDIEEWLKSKPKTLDFNTFFEDLRTKIKNGLLTKEIILNSEKYEITYNETDEFFFFKSKIKSFVISKDDFKNIFYTLKNLGKLCKADLFTELQKNSVEIFDFLLNISYILKNDDKLILNYTKNDDKVEIVYEFK</sequence>
<dbReference type="SUPFAM" id="SSF52949">
    <property type="entry name" value="Macro domain-like"/>
    <property type="match status" value="1"/>
</dbReference>